<dbReference type="Proteomes" id="UP001501757">
    <property type="component" value="Unassembled WGS sequence"/>
</dbReference>
<evidence type="ECO:0000256" key="2">
    <source>
        <dbReference type="PROSITE-ProRule" id="PRU00169"/>
    </source>
</evidence>
<dbReference type="InterPro" id="IPR011006">
    <property type="entry name" value="CheY-like_superfamily"/>
</dbReference>
<dbReference type="CDD" id="cd00383">
    <property type="entry name" value="trans_reg_C"/>
    <property type="match status" value="1"/>
</dbReference>
<dbReference type="InterPro" id="IPR039420">
    <property type="entry name" value="WalR-like"/>
</dbReference>
<comment type="caution">
    <text evidence="6">The sequence shown here is derived from an EMBL/GenBank/DDBJ whole genome shotgun (WGS) entry which is preliminary data.</text>
</comment>
<dbReference type="Gene3D" id="6.10.250.690">
    <property type="match status" value="1"/>
</dbReference>
<sequence>MKGTIVLVEDDKRLSSLICQFLQSEGFEIFPLHTGLGACEEIQRLSPDLVILDYMLPEMDGIEICKCLRPRYSSPVLMLTAKDDDFTEVTAFNCGVDDYIAKPLRPHVLMARIYALLRRRKEQASNENVIFAQDLRINVVDRVIYKGDLEIDATDAEFDLLVELVKSAGNIVKRDQLFNSLRGFEYNGTDRSVDQRVSTLRKKLGDQDPPHQYIRTVRGRGYLFPRNKW</sequence>
<dbReference type="InterPro" id="IPR016032">
    <property type="entry name" value="Sig_transdc_resp-reg_C-effctor"/>
</dbReference>
<dbReference type="EMBL" id="BAAAEI010000006">
    <property type="protein sequence ID" value="GAA0351180.1"/>
    <property type="molecule type" value="Genomic_DNA"/>
</dbReference>
<dbReference type="Pfam" id="PF00486">
    <property type="entry name" value="Trans_reg_C"/>
    <property type="match status" value="1"/>
</dbReference>
<keyword evidence="7" id="KW-1185">Reference proteome</keyword>
<dbReference type="RefSeq" id="WP_102796150.1">
    <property type="nucleotide sequence ID" value="NZ_BAAAEI010000006.1"/>
</dbReference>
<evidence type="ECO:0000313" key="6">
    <source>
        <dbReference type="EMBL" id="GAA0351180.1"/>
    </source>
</evidence>
<proteinExistence type="predicted"/>
<evidence type="ECO:0000259" key="5">
    <source>
        <dbReference type="PROSITE" id="PS51755"/>
    </source>
</evidence>
<keyword evidence="2" id="KW-0597">Phosphoprotein</keyword>
<dbReference type="SMART" id="SM00862">
    <property type="entry name" value="Trans_reg_C"/>
    <property type="match status" value="1"/>
</dbReference>
<name>A0ABP3GT25_9ALTE</name>
<dbReference type="SUPFAM" id="SSF46894">
    <property type="entry name" value="C-terminal effector domain of the bipartite response regulators"/>
    <property type="match status" value="1"/>
</dbReference>
<organism evidence="6 7">
    <name type="scientific">Bowmanella denitrificans</name>
    <dbReference type="NCBI Taxonomy" id="366582"/>
    <lineage>
        <taxon>Bacteria</taxon>
        <taxon>Pseudomonadati</taxon>
        <taxon>Pseudomonadota</taxon>
        <taxon>Gammaproteobacteria</taxon>
        <taxon>Alteromonadales</taxon>
        <taxon>Alteromonadaceae</taxon>
        <taxon>Bowmanella</taxon>
    </lineage>
</organism>
<dbReference type="Gene3D" id="1.10.10.10">
    <property type="entry name" value="Winged helix-like DNA-binding domain superfamily/Winged helix DNA-binding domain"/>
    <property type="match status" value="1"/>
</dbReference>
<dbReference type="Gene3D" id="3.40.50.2300">
    <property type="match status" value="1"/>
</dbReference>
<feature type="DNA-binding region" description="OmpR/PhoB-type" evidence="3">
    <location>
        <begin position="127"/>
        <end position="226"/>
    </location>
</feature>
<dbReference type="Pfam" id="PF00072">
    <property type="entry name" value="Response_reg"/>
    <property type="match status" value="1"/>
</dbReference>
<dbReference type="PANTHER" id="PTHR48111">
    <property type="entry name" value="REGULATOR OF RPOS"/>
    <property type="match status" value="1"/>
</dbReference>
<feature type="domain" description="Response regulatory" evidence="4">
    <location>
        <begin position="4"/>
        <end position="117"/>
    </location>
</feature>
<dbReference type="SUPFAM" id="SSF52172">
    <property type="entry name" value="CheY-like"/>
    <property type="match status" value="1"/>
</dbReference>
<dbReference type="InterPro" id="IPR001867">
    <property type="entry name" value="OmpR/PhoB-type_DNA-bd"/>
</dbReference>
<dbReference type="PROSITE" id="PS51755">
    <property type="entry name" value="OMPR_PHOB"/>
    <property type="match status" value="1"/>
</dbReference>
<feature type="modified residue" description="4-aspartylphosphate" evidence="2">
    <location>
        <position position="53"/>
    </location>
</feature>
<evidence type="ECO:0000256" key="3">
    <source>
        <dbReference type="PROSITE-ProRule" id="PRU01091"/>
    </source>
</evidence>
<gene>
    <name evidence="6" type="ORF">GCM10009092_14450</name>
</gene>
<keyword evidence="1 3" id="KW-0238">DNA-binding</keyword>
<reference evidence="7" key="1">
    <citation type="journal article" date="2019" name="Int. J. Syst. Evol. Microbiol.">
        <title>The Global Catalogue of Microorganisms (GCM) 10K type strain sequencing project: providing services to taxonomists for standard genome sequencing and annotation.</title>
        <authorList>
            <consortium name="The Broad Institute Genomics Platform"/>
            <consortium name="The Broad Institute Genome Sequencing Center for Infectious Disease"/>
            <person name="Wu L."/>
            <person name="Ma J."/>
        </authorList>
    </citation>
    <scope>NUCLEOTIDE SEQUENCE [LARGE SCALE GENOMIC DNA]</scope>
    <source>
        <strain evidence="7">JCM 13378</strain>
    </source>
</reference>
<dbReference type="InterPro" id="IPR001789">
    <property type="entry name" value="Sig_transdc_resp-reg_receiver"/>
</dbReference>
<evidence type="ECO:0000313" key="7">
    <source>
        <dbReference type="Proteomes" id="UP001501757"/>
    </source>
</evidence>
<dbReference type="SMART" id="SM00448">
    <property type="entry name" value="REC"/>
    <property type="match status" value="1"/>
</dbReference>
<evidence type="ECO:0000259" key="4">
    <source>
        <dbReference type="PROSITE" id="PS50110"/>
    </source>
</evidence>
<feature type="domain" description="OmpR/PhoB-type" evidence="5">
    <location>
        <begin position="127"/>
        <end position="226"/>
    </location>
</feature>
<dbReference type="InterPro" id="IPR036388">
    <property type="entry name" value="WH-like_DNA-bd_sf"/>
</dbReference>
<evidence type="ECO:0000256" key="1">
    <source>
        <dbReference type="ARBA" id="ARBA00023125"/>
    </source>
</evidence>
<accession>A0ABP3GT25</accession>
<protein>
    <submittedName>
        <fullName evidence="6">Winged helix-turn-helix domain-containing protein</fullName>
    </submittedName>
</protein>
<dbReference type="PANTHER" id="PTHR48111:SF47">
    <property type="entry name" value="TRANSCRIPTIONAL REGULATORY PROTEIN RSTA"/>
    <property type="match status" value="1"/>
</dbReference>
<dbReference type="PROSITE" id="PS50110">
    <property type="entry name" value="RESPONSE_REGULATORY"/>
    <property type="match status" value="1"/>
</dbReference>